<gene>
    <name evidence="15" type="ORF">C8A04DRAFT_12497</name>
</gene>
<keyword evidence="16" id="KW-1185">Reference proteome</keyword>
<dbReference type="GO" id="GO:0071555">
    <property type="term" value="P:cell wall organization"/>
    <property type="evidence" value="ECO:0007669"/>
    <property type="project" value="TreeGrafter"/>
</dbReference>
<evidence type="ECO:0000256" key="12">
    <source>
        <dbReference type="ARBA" id="ARBA00042762"/>
    </source>
</evidence>
<evidence type="ECO:0000256" key="7">
    <source>
        <dbReference type="ARBA" id="ARBA00023295"/>
    </source>
</evidence>
<comment type="function">
    <text evidence="8">Beta-glucosidases are one of a number of cellulolytic enzymes involved in the degradation of cellulosic biomass. Catalyzes the last step releasing glucose from the inhibitory cellobiose.</text>
</comment>
<evidence type="ECO:0000256" key="3">
    <source>
        <dbReference type="ARBA" id="ARBA00022512"/>
    </source>
</evidence>
<evidence type="ECO:0000256" key="11">
    <source>
        <dbReference type="ARBA" id="ARBA00041516"/>
    </source>
</evidence>
<evidence type="ECO:0000256" key="13">
    <source>
        <dbReference type="SAM" id="MobiDB-lite"/>
    </source>
</evidence>
<comment type="similarity">
    <text evidence="2">Belongs to the glycosyl hydrolase 17 family.</text>
</comment>
<evidence type="ECO:0000256" key="9">
    <source>
        <dbReference type="ARBA" id="ARBA00039284"/>
    </source>
</evidence>
<dbReference type="InterPro" id="IPR017853">
    <property type="entry name" value="GH"/>
</dbReference>
<feature type="chain" id="PRO_5042943518" description="Probable beta-glucosidase btgE" evidence="14">
    <location>
        <begin position="20"/>
        <end position="540"/>
    </location>
</feature>
<dbReference type="RefSeq" id="XP_062636628.1">
    <property type="nucleotide sequence ID" value="XM_062777360.1"/>
</dbReference>
<feature type="compositionally biased region" description="Pro residues" evidence="13">
    <location>
        <begin position="219"/>
        <end position="251"/>
    </location>
</feature>
<dbReference type="SUPFAM" id="SSF51445">
    <property type="entry name" value="(Trans)glycosidases"/>
    <property type="match status" value="1"/>
</dbReference>
<comment type="subcellular location">
    <subcellularLocation>
        <location evidence="1">Secreted</location>
        <location evidence="1">Cell wall</location>
    </subcellularLocation>
</comment>
<dbReference type="AlphaFoldDB" id="A0AAN6ZLV2"/>
<protein>
    <recommendedName>
        <fullName evidence="9">Probable beta-glucosidase btgE</fullName>
    </recommendedName>
    <alternativeName>
        <fullName evidence="10">Beta-D-glucoside glucohydrolase btgE</fullName>
    </alternativeName>
    <alternativeName>
        <fullName evidence="12">Cellobiase btgE</fullName>
    </alternativeName>
    <alternativeName>
        <fullName evidence="11">Gentiobiase btgE</fullName>
    </alternativeName>
</protein>
<dbReference type="PANTHER" id="PTHR16631:SF24">
    <property type="entry name" value="FAMILY 17 GLUCOSIDASE SCW11-RELATED"/>
    <property type="match status" value="1"/>
</dbReference>
<keyword evidence="5 14" id="KW-0732">Signal</keyword>
<evidence type="ECO:0000256" key="14">
    <source>
        <dbReference type="SAM" id="SignalP"/>
    </source>
</evidence>
<evidence type="ECO:0000256" key="1">
    <source>
        <dbReference type="ARBA" id="ARBA00004191"/>
    </source>
</evidence>
<name>A0AAN6ZLV2_9PEZI</name>
<feature type="region of interest" description="Disordered" evidence="13">
    <location>
        <begin position="213"/>
        <end position="273"/>
    </location>
</feature>
<reference evidence="15" key="1">
    <citation type="journal article" date="2023" name="Mol. Phylogenet. Evol.">
        <title>Genome-scale phylogeny and comparative genomics of the fungal order Sordariales.</title>
        <authorList>
            <person name="Hensen N."/>
            <person name="Bonometti L."/>
            <person name="Westerberg I."/>
            <person name="Brannstrom I.O."/>
            <person name="Guillou S."/>
            <person name="Cros-Aarteil S."/>
            <person name="Calhoun S."/>
            <person name="Haridas S."/>
            <person name="Kuo A."/>
            <person name="Mondo S."/>
            <person name="Pangilinan J."/>
            <person name="Riley R."/>
            <person name="LaButti K."/>
            <person name="Andreopoulos B."/>
            <person name="Lipzen A."/>
            <person name="Chen C."/>
            <person name="Yan M."/>
            <person name="Daum C."/>
            <person name="Ng V."/>
            <person name="Clum A."/>
            <person name="Steindorff A."/>
            <person name="Ohm R.A."/>
            <person name="Martin F."/>
            <person name="Silar P."/>
            <person name="Natvig D.O."/>
            <person name="Lalanne C."/>
            <person name="Gautier V."/>
            <person name="Ament-Velasquez S.L."/>
            <person name="Kruys A."/>
            <person name="Hutchinson M.I."/>
            <person name="Powell A.J."/>
            <person name="Barry K."/>
            <person name="Miller A.N."/>
            <person name="Grigoriev I.V."/>
            <person name="Debuchy R."/>
            <person name="Gladieux P."/>
            <person name="Hiltunen Thoren M."/>
            <person name="Johannesson H."/>
        </authorList>
    </citation>
    <scope>NUCLEOTIDE SEQUENCE</scope>
    <source>
        <strain evidence="15">CBS 141.50</strain>
    </source>
</reference>
<evidence type="ECO:0000313" key="15">
    <source>
        <dbReference type="EMBL" id="KAK4143257.1"/>
    </source>
</evidence>
<feature type="compositionally biased region" description="Low complexity" evidence="13">
    <location>
        <begin position="58"/>
        <end position="76"/>
    </location>
</feature>
<evidence type="ECO:0000256" key="2">
    <source>
        <dbReference type="ARBA" id="ARBA00008773"/>
    </source>
</evidence>
<keyword evidence="3" id="KW-0134">Cell wall</keyword>
<evidence type="ECO:0000256" key="8">
    <source>
        <dbReference type="ARBA" id="ARBA00024983"/>
    </source>
</evidence>
<evidence type="ECO:0000256" key="6">
    <source>
        <dbReference type="ARBA" id="ARBA00022801"/>
    </source>
</evidence>
<evidence type="ECO:0000256" key="4">
    <source>
        <dbReference type="ARBA" id="ARBA00022525"/>
    </source>
</evidence>
<dbReference type="GO" id="GO:0009986">
    <property type="term" value="C:cell surface"/>
    <property type="evidence" value="ECO:0007669"/>
    <property type="project" value="TreeGrafter"/>
</dbReference>
<keyword evidence="4" id="KW-0964">Secreted</keyword>
<dbReference type="Proteomes" id="UP001302676">
    <property type="component" value="Unassembled WGS sequence"/>
</dbReference>
<dbReference type="GO" id="GO:0042973">
    <property type="term" value="F:glucan endo-1,3-beta-D-glucosidase activity"/>
    <property type="evidence" value="ECO:0007669"/>
    <property type="project" value="TreeGrafter"/>
</dbReference>
<proteinExistence type="inferred from homology"/>
<feature type="signal peptide" evidence="14">
    <location>
        <begin position="1"/>
        <end position="19"/>
    </location>
</feature>
<keyword evidence="7" id="KW-0326">Glycosidase</keyword>
<keyword evidence="6" id="KW-0378">Hydrolase</keyword>
<reference evidence="15" key="2">
    <citation type="submission" date="2023-05" db="EMBL/GenBank/DDBJ databases">
        <authorList>
            <consortium name="Lawrence Berkeley National Laboratory"/>
            <person name="Steindorff A."/>
            <person name="Hensen N."/>
            <person name="Bonometti L."/>
            <person name="Westerberg I."/>
            <person name="Brannstrom I.O."/>
            <person name="Guillou S."/>
            <person name="Cros-Aarteil S."/>
            <person name="Calhoun S."/>
            <person name="Haridas S."/>
            <person name="Kuo A."/>
            <person name="Mondo S."/>
            <person name="Pangilinan J."/>
            <person name="Riley R."/>
            <person name="Labutti K."/>
            <person name="Andreopoulos B."/>
            <person name="Lipzen A."/>
            <person name="Chen C."/>
            <person name="Yanf M."/>
            <person name="Daum C."/>
            <person name="Ng V."/>
            <person name="Clum A."/>
            <person name="Ohm R."/>
            <person name="Martin F."/>
            <person name="Silar P."/>
            <person name="Natvig D."/>
            <person name="Lalanne C."/>
            <person name="Gautier V."/>
            <person name="Ament-Velasquez S.L."/>
            <person name="Kruys A."/>
            <person name="Hutchinson M.I."/>
            <person name="Powell A.J."/>
            <person name="Barry K."/>
            <person name="Miller A.N."/>
            <person name="Grigoriev I.V."/>
            <person name="Debuchy R."/>
            <person name="Gladieux P."/>
            <person name="Thoren M.H."/>
            <person name="Johannesson H."/>
        </authorList>
    </citation>
    <scope>NUCLEOTIDE SEQUENCE</scope>
    <source>
        <strain evidence="15">CBS 141.50</strain>
    </source>
</reference>
<dbReference type="PANTHER" id="PTHR16631">
    <property type="entry name" value="GLUCAN 1,3-BETA-GLUCOSIDASE"/>
    <property type="match status" value="1"/>
</dbReference>
<comment type="caution">
    <text evidence="15">The sequence shown here is derived from an EMBL/GenBank/DDBJ whole genome shotgun (WGS) entry which is preliminary data.</text>
</comment>
<dbReference type="SUPFAM" id="SSF101447">
    <property type="entry name" value="Formin homology 2 domain (FH2 domain)"/>
    <property type="match status" value="1"/>
</dbReference>
<organism evidence="15 16">
    <name type="scientific">Dichotomopilus funicola</name>
    <dbReference type="NCBI Taxonomy" id="1934379"/>
    <lineage>
        <taxon>Eukaryota</taxon>
        <taxon>Fungi</taxon>
        <taxon>Dikarya</taxon>
        <taxon>Ascomycota</taxon>
        <taxon>Pezizomycotina</taxon>
        <taxon>Sordariomycetes</taxon>
        <taxon>Sordariomycetidae</taxon>
        <taxon>Sordariales</taxon>
        <taxon>Chaetomiaceae</taxon>
        <taxon>Dichotomopilus</taxon>
    </lineage>
</organism>
<dbReference type="EMBL" id="MU853588">
    <property type="protein sequence ID" value="KAK4143257.1"/>
    <property type="molecule type" value="Genomic_DNA"/>
</dbReference>
<dbReference type="GeneID" id="87813973"/>
<evidence type="ECO:0000313" key="16">
    <source>
        <dbReference type="Proteomes" id="UP001302676"/>
    </source>
</evidence>
<dbReference type="GO" id="GO:0009277">
    <property type="term" value="C:fungal-type cell wall"/>
    <property type="evidence" value="ECO:0007669"/>
    <property type="project" value="TreeGrafter"/>
</dbReference>
<accession>A0AAN6ZLV2</accession>
<feature type="region of interest" description="Disordered" evidence="13">
    <location>
        <begin position="57"/>
        <end position="83"/>
    </location>
</feature>
<evidence type="ECO:0000256" key="5">
    <source>
        <dbReference type="ARBA" id="ARBA00022729"/>
    </source>
</evidence>
<sequence>MKATVLAAAAAVLAGGASAASRHGHRHAHALFEKKSADTGKECVESCTTIYSTVTGEPTLLPPASTAPPSTTGPATVPTPEPHPIESPGTYTFPASTIVVTETQTDVGGSSTGVPSGTHTLGGITTVVGTGTTIVVPVATTEVHNGVVTSIIKTTTFVCPVAGTYTIAPITTTVPSDTTVTVPVIETFPPGTYTAPAVVTTVTETKTVVYCPYTSQTPEPAPAPTSQAPPPPPPPPPPPAITTHEAPPPVKPSNTPSSSVVPKPSHAPLPGSTTKQWAMTYTAYAETAEGGCKSASEVMDDVTAIAKAGFSAIRVYSTDCDTLPNVGAAVRKLGLRLIVGIFIGQAGCDNASPTVADQISALKEWAEWDLVDLAAVGNEALFNNFCTVGELTSLIQRVKSELGATGYNGAFTTTDIVTAYTNNDVSALCAVIDIVATNAHAYFNPDTKPEDAGAFVASQLKIVEDVCSLPGVVLETGWPNAGVCNGVACAGPDEQRAAIESIEKALGSKAVFFSFRNDPWKQPGACNCERNWGCAEVWGV</sequence>
<dbReference type="GO" id="GO:0005576">
    <property type="term" value="C:extracellular region"/>
    <property type="evidence" value="ECO:0007669"/>
    <property type="project" value="TreeGrafter"/>
</dbReference>
<evidence type="ECO:0000256" key="10">
    <source>
        <dbReference type="ARBA" id="ARBA00041495"/>
    </source>
</evidence>
<dbReference type="InterPro" id="IPR050732">
    <property type="entry name" value="Beta-glucan_modifiers"/>
</dbReference>